<dbReference type="InterPro" id="IPR004785">
    <property type="entry name" value="RpiB"/>
</dbReference>
<protein>
    <recommendedName>
        <fullName evidence="7">Ribose 5-phosphate isomerase</fullName>
    </recommendedName>
</protein>
<dbReference type="PATRIC" id="fig|1703780.3.peg.2577"/>
<accession>A0A0S8GGC8</accession>
<evidence type="ECO:0000256" key="2">
    <source>
        <dbReference type="ARBA" id="ARBA00023235"/>
    </source>
</evidence>
<dbReference type="EMBL" id="LJUO01000042">
    <property type="protein sequence ID" value="KPK72088.1"/>
    <property type="molecule type" value="Genomic_DNA"/>
</dbReference>
<dbReference type="NCBIfam" id="TIGR01120">
    <property type="entry name" value="rpiB"/>
    <property type="match status" value="1"/>
</dbReference>
<organism evidence="5 6">
    <name type="scientific">candidate division WOR_3 bacterium SM23_60</name>
    <dbReference type="NCBI Taxonomy" id="1703780"/>
    <lineage>
        <taxon>Bacteria</taxon>
        <taxon>Bacteria division WOR-3</taxon>
    </lineage>
</organism>
<dbReference type="GO" id="GO:0019316">
    <property type="term" value="P:D-allose catabolic process"/>
    <property type="evidence" value="ECO:0007669"/>
    <property type="project" value="TreeGrafter"/>
</dbReference>
<evidence type="ECO:0000256" key="1">
    <source>
        <dbReference type="ARBA" id="ARBA00008754"/>
    </source>
</evidence>
<dbReference type="Pfam" id="PF02502">
    <property type="entry name" value="LacAB_rpiB"/>
    <property type="match status" value="1"/>
</dbReference>
<dbReference type="NCBIfam" id="TIGR00689">
    <property type="entry name" value="rpiB_lacA_lacB"/>
    <property type="match status" value="1"/>
</dbReference>
<dbReference type="Proteomes" id="UP000051096">
    <property type="component" value="Unassembled WGS sequence"/>
</dbReference>
<feature type="binding site" evidence="4">
    <location>
        <position position="103"/>
    </location>
    <ligand>
        <name>D-ribulose 5-phosphate</name>
        <dbReference type="ChEBI" id="CHEBI:58121"/>
    </ligand>
</feature>
<feature type="binding site" evidence="4">
    <location>
        <begin position="70"/>
        <end position="74"/>
    </location>
    <ligand>
        <name>D-ribulose 5-phosphate</name>
        <dbReference type="ChEBI" id="CHEBI:58121"/>
    </ligand>
</feature>
<comment type="caution">
    <text evidence="5">The sequence shown here is derived from an EMBL/GenBank/DDBJ whole genome shotgun (WGS) entry which is preliminary data.</text>
</comment>
<evidence type="ECO:0008006" key="7">
    <source>
        <dbReference type="Google" id="ProtNLM"/>
    </source>
</evidence>
<reference evidence="5 6" key="1">
    <citation type="journal article" date="2015" name="Microbiome">
        <title>Genomic resolution of linkages in carbon, nitrogen, and sulfur cycling among widespread estuary sediment bacteria.</title>
        <authorList>
            <person name="Baker B.J."/>
            <person name="Lazar C.S."/>
            <person name="Teske A.P."/>
            <person name="Dick G.J."/>
        </authorList>
    </citation>
    <scope>NUCLEOTIDE SEQUENCE [LARGE SCALE GENOMIC DNA]</scope>
    <source>
        <strain evidence="5">SM23_60</strain>
    </source>
</reference>
<feature type="binding site" evidence="4">
    <location>
        <position position="136"/>
    </location>
    <ligand>
        <name>D-ribulose 5-phosphate</name>
        <dbReference type="ChEBI" id="CHEBI:58121"/>
    </ligand>
</feature>
<dbReference type="GO" id="GO:0004751">
    <property type="term" value="F:ribose-5-phosphate isomerase activity"/>
    <property type="evidence" value="ECO:0007669"/>
    <property type="project" value="TreeGrafter"/>
</dbReference>
<dbReference type="GO" id="GO:0009052">
    <property type="term" value="P:pentose-phosphate shunt, non-oxidative branch"/>
    <property type="evidence" value="ECO:0007669"/>
    <property type="project" value="TreeGrafter"/>
</dbReference>
<dbReference type="InterPro" id="IPR003500">
    <property type="entry name" value="RpiB_LacA_LacB"/>
</dbReference>
<feature type="active site" description="Proton donor" evidence="3">
    <location>
        <position position="102"/>
    </location>
</feature>
<gene>
    <name evidence="5" type="ORF">AMJ87_05775</name>
</gene>
<evidence type="ECO:0000313" key="5">
    <source>
        <dbReference type="EMBL" id="KPK72088.1"/>
    </source>
</evidence>
<dbReference type="PIRSF" id="PIRSF005384">
    <property type="entry name" value="RpiB_LacA_B"/>
    <property type="match status" value="1"/>
</dbReference>
<feature type="active site" description="Proton acceptor" evidence="3">
    <location>
        <position position="69"/>
    </location>
</feature>
<feature type="binding site" evidence="4">
    <location>
        <begin position="12"/>
        <end position="13"/>
    </location>
    <ligand>
        <name>D-ribulose 5-phosphate</name>
        <dbReference type="ChEBI" id="CHEBI:58121"/>
    </ligand>
</feature>
<dbReference type="NCBIfam" id="NF004051">
    <property type="entry name" value="PRK05571.1"/>
    <property type="match status" value="1"/>
</dbReference>
<evidence type="ECO:0000256" key="3">
    <source>
        <dbReference type="PIRSR" id="PIRSR005384-1"/>
    </source>
</evidence>
<dbReference type="SUPFAM" id="SSF89623">
    <property type="entry name" value="Ribose/Galactose isomerase RpiB/AlsB"/>
    <property type="match status" value="1"/>
</dbReference>
<dbReference type="PANTHER" id="PTHR30345">
    <property type="entry name" value="RIBOSE-5-PHOSPHATE ISOMERASE B"/>
    <property type="match status" value="1"/>
</dbReference>
<dbReference type="InterPro" id="IPR036569">
    <property type="entry name" value="RpiB_LacA_LacB_sf"/>
</dbReference>
<sequence>MTRKPIIVIGCDHAGFGIKEFIKTLLSKKGYRIEDVGTNSRKSVDYPDYAQRVARAVKKKSQKKGIFACGTGIGAAITLNKFPGIYAALVRTVRDARLSRQHNNANVLVLSGRPYRKKNVEKIVNTWLRTPFSGGRHRRRVDKIARIEKQWRRTSLVE</sequence>
<feature type="binding site" evidence="4">
    <location>
        <position position="113"/>
    </location>
    <ligand>
        <name>D-ribulose 5-phosphate</name>
        <dbReference type="ChEBI" id="CHEBI:58121"/>
    </ligand>
</feature>
<evidence type="ECO:0000313" key="6">
    <source>
        <dbReference type="Proteomes" id="UP000051096"/>
    </source>
</evidence>
<dbReference type="PANTHER" id="PTHR30345:SF0">
    <property type="entry name" value="DNA DAMAGE-REPAIR_TOLERATION PROTEIN DRT102"/>
    <property type="match status" value="1"/>
</dbReference>
<name>A0A0S8GGC8_UNCW3</name>
<evidence type="ECO:0000256" key="4">
    <source>
        <dbReference type="PIRSR" id="PIRSR005384-2"/>
    </source>
</evidence>
<keyword evidence="2" id="KW-0413">Isomerase</keyword>
<comment type="similarity">
    <text evidence="1">Belongs to the LacAB/RpiB family.</text>
</comment>
<proteinExistence type="inferred from homology"/>
<dbReference type="Gene3D" id="3.40.1400.10">
    <property type="entry name" value="Sugar-phosphate isomerase, RpiB/LacA/LacB"/>
    <property type="match status" value="1"/>
</dbReference>
<feature type="binding site" evidence="4">
    <location>
        <position position="140"/>
    </location>
    <ligand>
        <name>D-ribulose 5-phosphate</name>
        <dbReference type="ChEBI" id="CHEBI:58121"/>
    </ligand>
</feature>
<dbReference type="AlphaFoldDB" id="A0A0S8GGC8"/>